<organism evidence="2">
    <name type="scientific">marine metagenome</name>
    <dbReference type="NCBI Taxonomy" id="408172"/>
    <lineage>
        <taxon>unclassified sequences</taxon>
        <taxon>metagenomes</taxon>
        <taxon>ecological metagenomes</taxon>
    </lineage>
</organism>
<name>A0A381Z2P5_9ZZZZ</name>
<feature type="coiled-coil region" evidence="1">
    <location>
        <begin position="2"/>
        <end position="39"/>
    </location>
</feature>
<protein>
    <submittedName>
        <fullName evidence="2">Uncharacterized protein</fullName>
    </submittedName>
</protein>
<dbReference type="AlphaFoldDB" id="A0A381Z2P5"/>
<dbReference type="EMBL" id="UINC01019743">
    <property type="protein sequence ID" value="SVA83566.1"/>
    <property type="molecule type" value="Genomic_DNA"/>
</dbReference>
<accession>A0A381Z2P5</accession>
<evidence type="ECO:0000256" key="1">
    <source>
        <dbReference type="SAM" id="Coils"/>
    </source>
</evidence>
<keyword evidence="1" id="KW-0175">Coiled coil</keyword>
<evidence type="ECO:0000313" key="2">
    <source>
        <dbReference type="EMBL" id="SVA83566.1"/>
    </source>
</evidence>
<proteinExistence type="predicted"/>
<gene>
    <name evidence="2" type="ORF">METZ01_LOCUS136420</name>
</gene>
<sequence>DDEEYKAKTTEVEKKIEQVEAKSKDFSSLEKKIDSAIKEIGYKKDYLEEKYVEDMSKIEQLILPLLYNLMRNPDKDYIYWPKREEIITKQIEKIKDVTQDMSK</sequence>
<reference evidence="2" key="1">
    <citation type="submission" date="2018-05" db="EMBL/GenBank/DDBJ databases">
        <authorList>
            <person name="Lanie J.A."/>
            <person name="Ng W.-L."/>
            <person name="Kazmierczak K.M."/>
            <person name="Andrzejewski T.M."/>
            <person name="Davidsen T.M."/>
            <person name="Wayne K.J."/>
            <person name="Tettelin H."/>
            <person name="Glass J.I."/>
            <person name="Rusch D."/>
            <person name="Podicherti R."/>
            <person name="Tsui H.-C.T."/>
            <person name="Winkler M.E."/>
        </authorList>
    </citation>
    <scope>NUCLEOTIDE SEQUENCE</scope>
</reference>
<feature type="non-terminal residue" evidence="2">
    <location>
        <position position="1"/>
    </location>
</feature>